<keyword evidence="3" id="KW-0675">Receptor</keyword>
<dbReference type="AlphaFoldDB" id="A0A443RYI1"/>
<gene>
    <name evidence="3" type="ORF">B4U80_12124</name>
</gene>
<dbReference type="Proteomes" id="UP000288716">
    <property type="component" value="Unassembled WGS sequence"/>
</dbReference>
<dbReference type="InterPro" id="IPR050111">
    <property type="entry name" value="C-type_lectin/snaclec_domain"/>
</dbReference>
<proteinExistence type="predicted"/>
<keyword evidence="1" id="KW-0472">Membrane</keyword>
<dbReference type="Pfam" id="PF00059">
    <property type="entry name" value="Lectin_C"/>
    <property type="match status" value="1"/>
</dbReference>
<keyword evidence="4" id="KW-1185">Reference proteome</keyword>
<keyword evidence="1" id="KW-0812">Transmembrane</keyword>
<dbReference type="SUPFAM" id="SSF56436">
    <property type="entry name" value="C-type lectin-like"/>
    <property type="match status" value="1"/>
</dbReference>
<organism evidence="3 4">
    <name type="scientific">Leptotrombidium deliense</name>
    <dbReference type="NCBI Taxonomy" id="299467"/>
    <lineage>
        <taxon>Eukaryota</taxon>
        <taxon>Metazoa</taxon>
        <taxon>Ecdysozoa</taxon>
        <taxon>Arthropoda</taxon>
        <taxon>Chelicerata</taxon>
        <taxon>Arachnida</taxon>
        <taxon>Acari</taxon>
        <taxon>Acariformes</taxon>
        <taxon>Trombidiformes</taxon>
        <taxon>Prostigmata</taxon>
        <taxon>Anystina</taxon>
        <taxon>Parasitengona</taxon>
        <taxon>Trombiculoidea</taxon>
        <taxon>Trombiculidae</taxon>
        <taxon>Leptotrombidium</taxon>
    </lineage>
</organism>
<dbReference type="OrthoDB" id="441660at2759"/>
<dbReference type="CDD" id="cd00037">
    <property type="entry name" value="CLECT"/>
    <property type="match status" value="1"/>
</dbReference>
<dbReference type="Gene3D" id="3.10.100.10">
    <property type="entry name" value="Mannose-Binding Protein A, subunit A"/>
    <property type="match status" value="1"/>
</dbReference>
<dbReference type="STRING" id="299467.A0A443RYI1"/>
<feature type="domain" description="C-type lectin" evidence="2">
    <location>
        <begin position="1"/>
        <end position="99"/>
    </location>
</feature>
<dbReference type="EMBL" id="NCKV01018927">
    <property type="protein sequence ID" value="RWS20245.1"/>
    <property type="molecule type" value="Genomic_DNA"/>
</dbReference>
<protein>
    <submittedName>
        <fullName evidence="3">Macrophage mannose receptor 1-like isoform X3</fullName>
    </submittedName>
</protein>
<accession>A0A443RYI1</accession>
<dbReference type="InterPro" id="IPR001304">
    <property type="entry name" value="C-type_lectin-like"/>
</dbReference>
<sequence>MAFIHMQEEHNFLKSIIKRPTPHWIGFRQLAPFSKSFLWIDGSDVDYVSWAQNQPNLRTGKQQREQHEMNTCFAAVLHPLKNHGWTDEPCSSEYHTICQIDYTSTEVMTNPSTIVSELILNQIELQSQINQFKKVMNENRKENDLNLFECKENNVKTKLVLSKRVAAVEERLESVNDLIDHNCTANIVEITTDMNIYRVLYFVRIWMFVLSVSVAAVILLLISQTIRC</sequence>
<evidence type="ECO:0000313" key="4">
    <source>
        <dbReference type="Proteomes" id="UP000288716"/>
    </source>
</evidence>
<reference evidence="3 4" key="1">
    <citation type="journal article" date="2018" name="Gigascience">
        <title>Genomes of trombidid mites reveal novel predicted allergens and laterally-transferred genes associated with secondary metabolism.</title>
        <authorList>
            <person name="Dong X."/>
            <person name="Chaisiri K."/>
            <person name="Xia D."/>
            <person name="Armstrong S.D."/>
            <person name="Fang Y."/>
            <person name="Donnelly M.J."/>
            <person name="Kadowaki T."/>
            <person name="McGarry J.W."/>
            <person name="Darby A.C."/>
            <person name="Makepeace B.L."/>
        </authorList>
    </citation>
    <scope>NUCLEOTIDE SEQUENCE [LARGE SCALE GENOMIC DNA]</scope>
    <source>
        <strain evidence="3">UoL-UT</strain>
    </source>
</reference>
<keyword evidence="1" id="KW-1133">Transmembrane helix</keyword>
<comment type="caution">
    <text evidence="3">The sequence shown here is derived from an EMBL/GenBank/DDBJ whole genome shotgun (WGS) entry which is preliminary data.</text>
</comment>
<dbReference type="VEuPathDB" id="VectorBase:LDEU011795"/>
<evidence type="ECO:0000313" key="3">
    <source>
        <dbReference type="EMBL" id="RWS20245.1"/>
    </source>
</evidence>
<dbReference type="InterPro" id="IPR016186">
    <property type="entry name" value="C-type_lectin-like/link_sf"/>
</dbReference>
<dbReference type="PROSITE" id="PS50041">
    <property type="entry name" value="C_TYPE_LECTIN_2"/>
    <property type="match status" value="1"/>
</dbReference>
<name>A0A443RYI1_9ACAR</name>
<evidence type="ECO:0000259" key="2">
    <source>
        <dbReference type="PROSITE" id="PS50041"/>
    </source>
</evidence>
<dbReference type="PANTHER" id="PTHR22803">
    <property type="entry name" value="MANNOSE, PHOSPHOLIPASE, LECTIN RECEPTOR RELATED"/>
    <property type="match status" value="1"/>
</dbReference>
<dbReference type="InterPro" id="IPR016187">
    <property type="entry name" value="CTDL_fold"/>
</dbReference>
<evidence type="ECO:0000256" key="1">
    <source>
        <dbReference type="SAM" id="Phobius"/>
    </source>
</evidence>
<feature type="transmembrane region" description="Helical" evidence="1">
    <location>
        <begin position="199"/>
        <end position="222"/>
    </location>
</feature>